<protein>
    <submittedName>
        <fullName evidence="3">Uncharacterized protein</fullName>
    </submittedName>
</protein>
<gene>
    <name evidence="3" type="ORF">BCR35DRAFT_300059</name>
</gene>
<feature type="region of interest" description="Disordered" evidence="2">
    <location>
        <begin position="395"/>
        <end position="414"/>
    </location>
</feature>
<feature type="region of interest" description="Disordered" evidence="2">
    <location>
        <begin position="983"/>
        <end position="1066"/>
    </location>
</feature>
<accession>A0A1Y2FZL3</accession>
<dbReference type="PANTHER" id="PTHR13037:SF24">
    <property type="entry name" value="POLYCOMB PROTEIN PCL-RELATED"/>
    <property type="match status" value="1"/>
</dbReference>
<dbReference type="PANTHER" id="PTHR13037">
    <property type="entry name" value="FORMIN"/>
    <property type="match status" value="1"/>
</dbReference>
<feature type="compositionally biased region" description="Polar residues" evidence="2">
    <location>
        <begin position="823"/>
        <end position="833"/>
    </location>
</feature>
<evidence type="ECO:0000313" key="4">
    <source>
        <dbReference type="Proteomes" id="UP000193467"/>
    </source>
</evidence>
<evidence type="ECO:0000256" key="2">
    <source>
        <dbReference type="SAM" id="MobiDB-lite"/>
    </source>
</evidence>
<proteinExistence type="predicted"/>
<feature type="region of interest" description="Disordered" evidence="2">
    <location>
        <begin position="776"/>
        <end position="891"/>
    </location>
</feature>
<feature type="compositionally biased region" description="Low complexity" evidence="2">
    <location>
        <begin position="876"/>
        <end position="891"/>
    </location>
</feature>
<keyword evidence="4" id="KW-1185">Reference proteome</keyword>
<feature type="compositionally biased region" description="Low complexity" evidence="2">
    <location>
        <begin position="1023"/>
        <end position="1064"/>
    </location>
</feature>
<feature type="region of interest" description="Disordered" evidence="2">
    <location>
        <begin position="201"/>
        <end position="240"/>
    </location>
</feature>
<dbReference type="GO" id="GO:0003676">
    <property type="term" value="F:nucleic acid binding"/>
    <property type="evidence" value="ECO:0007669"/>
    <property type="project" value="InterPro"/>
</dbReference>
<evidence type="ECO:0000256" key="1">
    <source>
        <dbReference type="ARBA" id="ARBA00022581"/>
    </source>
</evidence>
<feature type="region of interest" description="Disordered" evidence="2">
    <location>
        <begin position="664"/>
        <end position="688"/>
    </location>
</feature>
<dbReference type="CDD" id="cd00590">
    <property type="entry name" value="RRM_SF"/>
    <property type="match status" value="1"/>
</dbReference>
<dbReference type="SUPFAM" id="SSF54928">
    <property type="entry name" value="RNA-binding domain, RBD"/>
    <property type="match status" value="1"/>
</dbReference>
<sequence>MTSLQEVVDGLVQAVADGDVLFVIYWLEQLPAGHIDDEHSETSLSALQTAASNPVHSRTQRLVVQLLLLRDASPDFFGARTSARLEAQNVGNSGSLELFALWESGGREQATDAAMLLEMGSANAETWITENNYETDAMQQERQEIAEREALAEQEGGWQPEAVEEQVSYAEMDGGAASAQAPEVDHPPSVAVDRSAEDFPSLKPMSFDSHATTPALRDSNSSIDPPLSPSTKRKLSDVDPPIVTANSVEATAGQVPPTASDDPMGSFFDVEEDDEQLQALPKARSAPGPTKKLRIDLPGGIQPAIEVALPVFDHPSLFIKDINPRTENEVVEAALQERLPAGLAIRLTPRCFGVAYTSAKVEGAEVDPPALASLLTGTVVDGRSLRVLTFNLLGGQRQSRPPSPESAAEPLPAPATAVVATEPNEEEQVEEETPAEVVPAIQPVPFHLCQFYCVIRPGPIHDTSIRALFIYALRECGAEGTKIRALNPLPSPEIRERVLVGLDYPVQADALLAEMNGKVVADHQVVVVRADQVASALSSLPDAPPPPRPLAVPPPPVASPIAVPIPSQPWPVPFLPSTSFTVRNLAKNTTAGELEQAFQPVCFWYAPPDTKVKGAIVSGKKGKIVGHVDIAAEVNGELVVELLRDKTIRGKIIKVEVGKGASAEKTGAGASTSTSPLPTPQPQDAPFGSALLPYQASIPSPVLCGQFYVENLDRKAQSTDVKAAFVRAVDHKLIKSVKLPDVGGGSAIVTLNQRVDFEALKTKMTDVEINGRKLVISPHESSEKDGAKITSIEAPSSTEPAVLPALHYRPSSTAPVDKLGSGDQRSTGSSSNSIPLGERRLPPPPPSPSSLPQQPIESPRLPSRPTSSLDDRGRSPVRSSSAAPRRLSPTSAAGIAFQHSVPIFKRGIQAELDHWAAESWNGRFPVDYVPYPPPAVLAEASTVPGVNLARCWRTQLCHFWPPKAGQKMCKGRTCWNAHSFNELRRPDGSLVNPPADSQPDTSVEASRSKRRVDWGSSDEDVDAASPAASTTQAQHDRTSSNTSSNTSHHPTALSSAATSLSPSAHQRDLDDARLASLGYSSTDIDTLNTLMQPMETPPSAGFDRTAQFEVSFGYLPPETARLALMKQARKRRFADDERKQLAYETFLMGQTGESRDLYTIFFAQLTEFNDESRMFMQGAKSALAAARAGGGGGK</sequence>
<dbReference type="AlphaFoldDB" id="A0A1Y2FZL3"/>
<name>A0A1Y2FZL3_9BASI</name>
<dbReference type="EMBL" id="MCGR01000005">
    <property type="protein sequence ID" value="ORY89653.1"/>
    <property type="molecule type" value="Genomic_DNA"/>
</dbReference>
<dbReference type="InParanoid" id="A0A1Y2FZL3"/>
<dbReference type="OrthoDB" id="439808at2759"/>
<dbReference type="Proteomes" id="UP000193467">
    <property type="component" value="Unassembled WGS sequence"/>
</dbReference>
<dbReference type="InterPro" id="IPR035979">
    <property type="entry name" value="RBD_domain_sf"/>
</dbReference>
<evidence type="ECO:0000313" key="3">
    <source>
        <dbReference type="EMBL" id="ORY89653.1"/>
    </source>
</evidence>
<feature type="compositionally biased region" description="Low complexity" evidence="2">
    <location>
        <begin position="405"/>
        <end position="414"/>
    </location>
</feature>
<keyword evidence="1" id="KW-0945">Host-virus interaction</keyword>
<feature type="compositionally biased region" description="Low complexity" evidence="2">
    <location>
        <begin position="850"/>
        <end position="868"/>
    </location>
</feature>
<organism evidence="3 4">
    <name type="scientific">Leucosporidium creatinivorum</name>
    <dbReference type="NCBI Taxonomy" id="106004"/>
    <lineage>
        <taxon>Eukaryota</taxon>
        <taxon>Fungi</taxon>
        <taxon>Dikarya</taxon>
        <taxon>Basidiomycota</taxon>
        <taxon>Pucciniomycotina</taxon>
        <taxon>Microbotryomycetes</taxon>
        <taxon>Leucosporidiales</taxon>
        <taxon>Leucosporidium</taxon>
    </lineage>
</organism>
<reference evidence="3 4" key="1">
    <citation type="submission" date="2016-07" db="EMBL/GenBank/DDBJ databases">
        <title>Pervasive Adenine N6-methylation of Active Genes in Fungi.</title>
        <authorList>
            <consortium name="DOE Joint Genome Institute"/>
            <person name="Mondo S.J."/>
            <person name="Dannebaum R.O."/>
            <person name="Kuo R.C."/>
            <person name="Labutti K."/>
            <person name="Haridas S."/>
            <person name="Kuo A."/>
            <person name="Salamov A."/>
            <person name="Ahrendt S.R."/>
            <person name="Lipzen A."/>
            <person name="Sullivan W."/>
            <person name="Andreopoulos W.B."/>
            <person name="Clum A."/>
            <person name="Lindquist E."/>
            <person name="Daum C."/>
            <person name="Ramamoorthy G.K."/>
            <person name="Gryganskyi A."/>
            <person name="Culley D."/>
            <person name="Magnuson J.K."/>
            <person name="James T.Y."/>
            <person name="O'Malley M.A."/>
            <person name="Stajich J.E."/>
            <person name="Spatafora J.W."/>
            <person name="Visel A."/>
            <person name="Grigoriev I.V."/>
        </authorList>
    </citation>
    <scope>NUCLEOTIDE SEQUENCE [LARGE SCALE GENOMIC DNA]</scope>
    <source>
        <strain evidence="3 4">62-1032</strain>
    </source>
</reference>
<comment type="caution">
    <text evidence="3">The sequence shown here is derived from an EMBL/GenBank/DDBJ whole genome shotgun (WGS) entry which is preliminary data.</text>
</comment>